<protein>
    <submittedName>
        <fullName evidence="1">Uncharacterized protein</fullName>
    </submittedName>
</protein>
<gene>
    <name evidence="1" type="ORF">NC653_010917</name>
    <name evidence="2" type="ORF">NC653_010924</name>
</gene>
<accession>A0AAD6R0T7</accession>
<dbReference type="EMBL" id="JAQIZT010000004">
    <property type="protein sequence ID" value="KAJ7000283.1"/>
    <property type="molecule type" value="Genomic_DNA"/>
</dbReference>
<evidence type="ECO:0000313" key="1">
    <source>
        <dbReference type="EMBL" id="KAJ7000283.1"/>
    </source>
</evidence>
<dbReference type="EMBL" id="JAQIZT010000004">
    <property type="protein sequence ID" value="KAJ7000290.1"/>
    <property type="molecule type" value="Genomic_DNA"/>
</dbReference>
<sequence length="129" mass="14529">MVKKQEASSKNDMYCSSGTISLAKQEIFRVSPLLSMAQLSGTSLSGLYCQGHHSFVVPTPLFPIDFLLNLEERSCWLTSSLTYRRNWIQNGNPSFLFNRIMSSASSINTLAQVSYLINIMRSCTRLYTS</sequence>
<dbReference type="Proteomes" id="UP001164929">
    <property type="component" value="Chromosome 4"/>
</dbReference>
<keyword evidence="3" id="KW-1185">Reference proteome</keyword>
<name>A0AAD6R0T7_9ROSI</name>
<dbReference type="AlphaFoldDB" id="A0AAD6R0T7"/>
<organism evidence="1 3">
    <name type="scientific">Populus alba x Populus x berolinensis</name>
    <dbReference type="NCBI Taxonomy" id="444605"/>
    <lineage>
        <taxon>Eukaryota</taxon>
        <taxon>Viridiplantae</taxon>
        <taxon>Streptophyta</taxon>
        <taxon>Embryophyta</taxon>
        <taxon>Tracheophyta</taxon>
        <taxon>Spermatophyta</taxon>
        <taxon>Magnoliopsida</taxon>
        <taxon>eudicotyledons</taxon>
        <taxon>Gunneridae</taxon>
        <taxon>Pentapetalae</taxon>
        <taxon>rosids</taxon>
        <taxon>fabids</taxon>
        <taxon>Malpighiales</taxon>
        <taxon>Salicaceae</taxon>
        <taxon>Saliceae</taxon>
        <taxon>Populus</taxon>
    </lineage>
</organism>
<evidence type="ECO:0000313" key="3">
    <source>
        <dbReference type="Proteomes" id="UP001164929"/>
    </source>
</evidence>
<evidence type="ECO:0000313" key="2">
    <source>
        <dbReference type="EMBL" id="KAJ7000290.1"/>
    </source>
</evidence>
<comment type="caution">
    <text evidence="1">The sequence shown here is derived from an EMBL/GenBank/DDBJ whole genome shotgun (WGS) entry which is preliminary data.</text>
</comment>
<proteinExistence type="predicted"/>
<reference evidence="1 3" key="1">
    <citation type="journal article" date="2023" name="Mol. Ecol. Resour.">
        <title>Chromosome-level genome assembly of a triploid poplar Populus alba 'Berolinensis'.</title>
        <authorList>
            <person name="Chen S."/>
            <person name="Yu Y."/>
            <person name="Wang X."/>
            <person name="Wang S."/>
            <person name="Zhang T."/>
            <person name="Zhou Y."/>
            <person name="He R."/>
            <person name="Meng N."/>
            <person name="Wang Y."/>
            <person name="Liu W."/>
            <person name="Liu Z."/>
            <person name="Liu J."/>
            <person name="Guo Q."/>
            <person name="Huang H."/>
            <person name="Sederoff R.R."/>
            <person name="Wang G."/>
            <person name="Qu G."/>
            <person name="Chen S."/>
        </authorList>
    </citation>
    <scope>NUCLEOTIDE SEQUENCE [LARGE SCALE GENOMIC DNA]</scope>
    <source>
        <strain evidence="1">SC-2020</strain>
    </source>
</reference>